<dbReference type="Proteomes" id="UP000007486">
    <property type="component" value="Chromosome"/>
</dbReference>
<dbReference type="EMBL" id="CP002530">
    <property type="protein sequence ID" value="ADY35683.1"/>
    <property type="molecule type" value="Genomic_DNA"/>
</dbReference>
<dbReference type="Gene3D" id="3.40.50.300">
    <property type="entry name" value="P-loop containing nucleotide triphosphate hydrolases"/>
    <property type="match status" value="1"/>
</dbReference>
<dbReference type="KEGG" id="bsa:Bacsa_1096"/>
<organism evidence="2 3">
    <name type="scientific">Phocaeicola salanitronis (strain DSM 18170 / JCM 13657 / CCUG 60908 / BL78)</name>
    <name type="common">Bacteroides salanitronis</name>
    <dbReference type="NCBI Taxonomy" id="667015"/>
    <lineage>
        <taxon>Bacteria</taxon>
        <taxon>Pseudomonadati</taxon>
        <taxon>Bacteroidota</taxon>
        <taxon>Bacteroidia</taxon>
        <taxon>Bacteroidales</taxon>
        <taxon>Bacteroidaceae</taxon>
        <taxon>Phocaeicola</taxon>
    </lineage>
</organism>
<reference evidence="2 3" key="1">
    <citation type="journal article" date="2011" name="Stand. Genomic Sci.">
        <title>Complete genome sequence of Bacteroides salanitronis type strain (BL78).</title>
        <authorList>
            <person name="Gronow S."/>
            <person name="Held B."/>
            <person name="Lucas S."/>
            <person name="Lapidus A."/>
            <person name="Del Rio T.G."/>
            <person name="Nolan M."/>
            <person name="Tice H."/>
            <person name="Deshpande S."/>
            <person name="Cheng J.F."/>
            <person name="Pitluck S."/>
            <person name="Liolios K."/>
            <person name="Pagani I."/>
            <person name="Ivanova N."/>
            <person name="Mavromatis K."/>
            <person name="Pati A."/>
            <person name="Tapia R."/>
            <person name="Han C."/>
            <person name="Goodwin L."/>
            <person name="Chen A."/>
            <person name="Palaniappan K."/>
            <person name="Land M."/>
            <person name="Hauser L."/>
            <person name="Chang Y.J."/>
            <person name="Jeffries C.D."/>
            <person name="Brambilla E.M."/>
            <person name="Rohde M."/>
            <person name="Goker M."/>
            <person name="Detter J.C."/>
            <person name="Woyke T."/>
            <person name="Bristow J."/>
            <person name="Markowitz V."/>
            <person name="Hugenholtz P."/>
            <person name="Kyrpides N.C."/>
            <person name="Klenk H.P."/>
            <person name="Eisen J.A."/>
        </authorList>
    </citation>
    <scope>NUCLEOTIDE SEQUENCE [LARGE SCALE GENOMIC DNA]</scope>
    <source>
        <strain evidence="2 3">DSM 18170</strain>
    </source>
</reference>
<sequence>MPAKLDITKPLRLIGIQIFEDTLSDVRKALEPGWYPLIKCKRDIGTSKDSYPEVSDDGCPQDYYRINEDLPKISISAIVGKNGSGKSSLLDILYRIINNFAENTFLRKGLDETNEIGHAQGISGRLHFELDGVQKFIECNDFGTDYYEIIDGQPEKIQIHGLTEKQRDAILNGFFYTISVNYSLYAFNPSDFNSKFRPKDNSNDGDWLNYLFHKNDGYYIPLVLTPFRDKGQIDINNENSLAQQRIEILSLMFHSQGKEFLDEYQPIYYKYKFNPQYKELKQQKLLEKPIRNEIRDGQDLIIAQIEELWKKILIGKWNIDLGQNDSKRDEIALYYLAYKTLKICSTYPHYKEMSDWDSLMKMQEPKMMIDSRTGNERPVINKDGSKRMYVKESNILTWYKSHIQHLLNVIKDIAENSNSHITLKIHQCLNYLTQHTYLKGEDCLDVDKDLLQGKKYETYDDMMKLLAPSFFITEVVYRKMDTKRMDQKDNSQEITLQSMSSGEKQMLYSLSYIFYHIKNIASIKSENGKRVVGYHHINLIFDEAELYYHPEYQRQYIKRLLERLAMCHINRTNIRSINIIIVTHSPFILSDLPETNILFLDKSEEYTNEKTSTTLGANIYDLLKNGFFLEYAIGDLIQMKLREILDLYYEDDMNKQQRIFVEKKDHIKFTIDHLGEEYIRSNFNQIYKQLEQRILHKSQEEQIRDEIRYHEEQINSLKDKLEKKK</sequence>
<evidence type="ECO:0000313" key="2">
    <source>
        <dbReference type="EMBL" id="ADY35683.1"/>
    </source>
</evidence>
<dbReference type="InterPro" id="IPR041685">
    <property type="entry name" value="AAA_GajA/Old/RecF-like"/>
</dbReference>
<dbReference type="eggNOG" id="COG3593">
    <property type="taxonomic scope" value="Bacteria"/>
</dbReference>
<feature type="domain" description="Endonuclease GajA/Old nuclease/RecF-like AAA" evidence="1">
    <location>
        <begin position="75"/>
        <end position="588"/>
    </location>
</feature>
<dbReference type="CDD" id="cd00267">
    <property type="entry name" value="ABC_ATPase"/>
    <property type="match status" value="1"/>
</dbReference>
<keyword evidence="3" id="KW-1185">Reference proteome</keyword>
<dbReference type="STRING" id="667015.Bacsa_1096"/>
<dbReference type="HOGENOM" id="CLU_013849_0_0_10"/>
<name>F0R5H6_PHOSB</name>
<dbReference type="SUPFAM" id="SSF52540">
    <property type="entry name" value="P-loop containing nucleoside triphosphate hydrolases"/>
    <property type="match status" value="1"/>
</dbReference>
<proteinExistence type="predicted"/>
<protein>
    <recommendedName>
        <fullName evidence="1">Endonuclease GajA/Old nuclease/RecF-like AAA domain-containing protein</fullName>
    </recommendedName>
</protein>
<dbReference type="InterPro" id="IPR027417">
    <property type="entry name" value="P-loop_NTPase"/>
</dbReference>
<accession>F0R5H6</accession>
<dbReference type="RefSeq" id="WP_013617131.1">
    <property type="nucleotide sequence ID" value="NC_015164.1"/>
</dbReference>
<gene>
    <name evidence="2" type="ordered locus">Bacsa_1096</name>
</gene>
<dbReference type="AlphaFoldDB" id="F0R5H6"/>
<dbReference type="Pfam" id="PF13175">
    <property type="entry name" value="AAA_15"/>
    <property type="match status" value="1"/>
</dbReference>
<evidence type="ECO:0000313" key="3">
    <source>
        <dbReference type="Proteomes" id="UP000007486"/>
    </source>
</evidence>
<evidence type="ECO:0000259" key="1">
    <source>
        <dbReference type="Pfam" id="PF13175"/>
    </source>
</evidence>